<gene>
    <name evidence="1" type="ORF">J1N35_015267</name>
</gene>
<organism evidence="1 2">
    <name type="scientific">Gossypium stocksii</name>
    <dbReference type="NCBI Taxonomy" id="47602"/>
    <lineage>
        <taxon>Eukaryota</taxon>
        <taxon>Viridiplantae</taxon>
        <taxon>Streptophyta</taxon>
        <taxon>Embryophyta</taxon>
        <taxon>Tracheophyta</taxon>
        <taxon>Spermatophyta</taxon>
        <taxon>Magnoliopsida</taxon>
        <taxon>eudicotyledons</taxon>
        <taxon>Gunneridae</taxon>
        <taxon>Pentapetalae</taxon>
        <taxon>rosids</taxon>
        <taxon>malvids</taxon>
        <taxon>Malvales</taxon>
        <taxon>Malvaceae</taxon>
        <taxon>Malvoideae</taxon>
        <taxon>Gossypium</taxon>
    </lineage>
</organism>
<proteinExistence type="predicted"/>
<accession>A0A9D4AAJ3</accession>
<comment type="caution">
    <text evidence="1">The sequence shown here is derived from an EMBL/GenBank/DDBJ whole genome shotgun (WGS) entry which is preliminary data.</text>
</comment>
<sequence length="171" mass="19496">MMPILENWVVNLDEPMGDIRETLEVVGGRIGELDSIRDQLKDFVLDSLDFTVDKLMARDDALEAMLTTFKEEITKLKGELMIYKAALNNEMLASGPKQRAMDVLKPKDFNGTRDDEPKEAPMKLCLIVGVIKNNRAKGYEKKLMGCFLCCGLHRLWDYPKQSKLVVTNRKD</sequence>
<dbReference type="EMBL" id="JAIQCV010000005">
    <property type="protein sequence ID" value="KAH1098346.1"/>
    <property type="molecule type" value="Genomic_DNA"/>
</dbReference>
<evidence type="ECO:0000313" key="2">
    <source>
        <dbReference type="Proteomes" id="UP000828251"/>
    </source>
</evidence>
<reference evidence="1 2" key="1">
    <citation type="journal article" date="2021" name="Plant Biotechnol. J.">
        <title>Multi-omics assisted identification of the key and species-specific regulatory components of drought-tolerant mechanisms in Gossypium stocksii.</title>
        <authorList>
            <person name="Yu D."/>
            <person name="Ke L."/>
            <person name="Zhang D."/>
            <person name="Wu Y."/>
            <person name="Sun Y."/>
            <person name="Mei J."/>
            <person name="Sun J."/>
            <person name="Sun Y."/>
        </authorList>
    </citation>
    <scope>NUCLEOTIDE SEQUENCE [LARGE SCALE GENOMIC DNA]</scope>
    <source>
        <strain evidence="2">cv. E1</strain>
        <tissue evidence="1">Leaf</tissue>
    </source>
</reference>
<keyword evidence="2" id="KW-1185">Reference proteome</keyword>
<evidence type="ECO:0000313" key="1">
    <source>
        <dbReference type="EMBL" id="KAH1098346.1"/>
    </source>
</evidence>
<dbReference type="AlphaFoldDB" id="A0A9D4AAJ3"/>
<dbReference type="OrthoDB" id="996639at2759"/>
<dbReference type="Proteomes" id="UP000828251">
    <property type="component" value="Unassembled WGS sequence"/>
</dbReference>
<name>A0A9D4AAJ3_9ROSI</name>
<protein>
    <submittedName>
        <fullName evidence="1">Uncharacterized protein</fullName>
    </submittedName>
</protein>